<dbReference type="Proteomes" id="UP001218218">
    <property type="component" value="Unassembled WGS sequence"/>
</dbReference>
<accession>A0AAD7AET6</accession>
<organism evidence="3 4">
    <name type="scientific">Mycena albidolilacea</name>
    <dbReference type="NCBI Taxonomy" id="1033008"/>
    <lineage>
        <taxon>Eukaryota</taxon>
        <taxon>Fungi</taxon>
        <taxon>Dikarya</taxon>
        <taxon>Basidiomycota</taxon>
        <taxon>Agaricomycotina</taxon>
        <taxon>Agaricomycetes</taxon>
        <taxon>Agaricomycetidae</taxon>
        <taxon>Agaricales</taxon>
        <taxon>Marasmiineae</taxon>
        <taxon>Mycenaceae</taxon>
        <taxon>Mycena</taxon>
    </lineage>
</organism>
<feature type="coiled-coil region" evidence="1">
    <location>
        <begin position="367"/>
        <end position="394"/>
    </location>
</feature>
<dbReference type="EMBL" id="JARIHO010000008">
    <property type="protein sequence ID" value="KAJ7356789.1"/>
    <property type="molecule type" value="Genomic_DNA"/>
</dbReference>
<evidence type="ECO:0000256" key="2">
    <source>
        <dbReference type="SAM" id="MobiDB-lite"/>
    </source>
</evidence>
<reference evidence="3" key="1">
    <citation type="submission" date="2023-03" db="EMBL/GenBank/DDBJ databases">
        <title>Massive genome expansion in bonnet fungi (Mycena s.s.) driven by repeated elements and novel gene families across ecological guilds.</title>
        <authorList>
            <consortium name="Lawrence Berkeley National Laboratory"/>
            <person name="Harder C.B."/>
            <person name="Miyauchi S."/>
            <person name="Viragh M."/>
            <person name="Kuo A."/>
            <person name="Thoen E."/>
            <person name="Andreopoulos B."/>
            <person name="Lu D."/>
            <person name="Skrede I."/>
            <person name="Drula E."/>
            <person name="Henrissat B."/>
            <person name="Morin E."/>
            <person name="Kohler A."/>
            <person name="Barry K."/>
            <person name="LaButti K."/>
            <person name="Morin E."/>
            <person name="Salamov A."/>
            <person name="Lipzen A."/>
            <person name="Mereny Z."/>
            <person name="Hegedus B."/>
            <person name="Baldrian P."/>
            <person name="Stursova M."/>
            <person name="Weitz H."/>
            <person name="Taylor A."/>
            <person name="Grigoriev I.V."/>
            <person name="Nagy L.G."/>
            <person name="Martin F."/>
            <person name="Kauserud H."/>
        </authorList>
    </citation>
    <scope>NUCLEOTIDE SEQUENCE</scope>
    <source>
        <strain evidence="3">CBHHK002</strain>
    </source>
</reference>
<sequence>MARATRSSQHQDKSPLKQPDSKKRKRISDSADEPAQKLQRTDAPPLAATIPIDKEHANQILHVLQVIDEQGLLDRVYPLEQSSTTYSLRTLLSNAQEYTLDTLRTAVQNLRPISLHPRTPPAAPAAQQQRFCDLALSLLDQASFHPVSVEVESLLPQETDDPAPKFVSASSDKRYALMQHLPGGDYWSSANLSHPSASDSGPADLKDAPSGHADLVALFPTPSTSSPSTIRKLGDYARAPVYGAPKNTPLPAQRRVTCGAFLDYGLHASFAPTWVQNGREVGMRELSEVVAQRAQRYREKLAARQRAVEVQQAAIAVAKAAEEEVMLEDVQEKPEPTEVGGSQSDVDGLQDILAQDEIESLKAVLGSLELENAVQELLMRNRKALQRLGQLQVERLRVGTDADSNAWHRRHAGTLKEGDEEWDIAQSILSSLTLLASLRPRSSAHPVAPLIPPPAVLHALQRSFPTGTNPASASETPTWQGTLPPPIPTRPATALRDNTTVKVRPGVAAVPPPPPVPAPVPVAGTPGYAYAQPQYYTQQGQGQGTPRPVQGYYAPAANQVPYGYGGAAGWYGAAAAYGQGQQAYQAQQFQTPTQGYGAAAYGSGASTPVGKAVANTVLGKSALGQGAGQGQWVYGTQTPPVLPAHLRAGGGSFATPS</sequence>
<name>A0AAD7AET6_9AGAR</name>
<dbReference type="AlphaFoldDB" id="A0AAD7AET6"/>
<comment type="caution">
    <text evidence="3">The sequence shown here is derived from an EMBL/GenBank/DDBJ whole genome shotgun (WGS) entry which is preliminary data.</text>
</comment>
<keyword evidence="4" id="KW-1185">Reference proteome</keyword>
<evidence type="ECO:0000256" key="1">
    <source>
        <dbReference type="SAM" id="Coils"/>
    </source>
</evidence>
<proteinExistence type="predicted"/>
<evidence type="ECO:0000313" key="3">
    <source>
        <dbReference type="EMBL" id="KAJ7356789.1"/>
    </source>
</evidence>
<evidence type="ECO:0000313" key="4">
    <source>
        <dbReference type="Proteomes" id="UP001218218"/>
    </source>
</evidence>
<feature type="region of interest" description="Disordered" evidence="2">
    <location>
        <begin position="1"/>
        <end position="44"/>
    </location>
</feature>
<protein>
    <submittedName>
        <fullName evidence="3">Uncharacterized protein</fullName>
    </submittedName>
</protein>
<keyword evidence="1" id="KW-0175">Coiled coil</keyword>
<gene>
    <name evidence="3" type="ORF">DFH08DRAFT_689252</name>
</gene>
<feature type="compositionally biased region" description="Basic and acidic residues" evidence="2">
    <location>
        <begin position="9"/>
        <end position="21"/>
    </location>
</feature>